<comment type="caution">
    <text evidence="3">The sequence shown here is derived from an EMBL/GenBank/DDBJ whole genome shotgun (WGS) entry which is preliminary data.</text>
</comment>
<dbReference type="PRINTS" id="PR00038">
    <property type="entry name" value="HTHLUXR"/>
</dbReference>
<feature type="domain" description="HTH luxR-type" evidence="2">
    <location>
        <begin position="104"/>
        <end position="161"/>
    </location>
</feature>
<dbReference type="SMART" id="SM00421">
    <property type="entry name" value="HTH_LUXR"/>
    <property type="match status" value="1"/>
</dbReference>
<evidence type="ECO:0000313" key="3">
    <source>
        <dbReference type="EMBL" id="OUS00203.1"/>
    </source>
</evidence>
<dbReference type="EMBL" id="MAAO01000002">
    <property type="protein sequence ID" value="OUS00203.1"/>
    <property type="molecule type" value="Genomic_DNA"/>
</dbReference>
<dbReference type="Pfam" id="PF00196">
    <property type="entry name" value="GerE"/>
    <property type="match status" value="1"/>
</dbReference>
<dbReference type="InterPro" id="IPR000792">
    <property type="entry name" value="Tscrpt_reg_LuxR_C"/>
</dbReference>
<name>A0A1Y5FIM8_9BACT</name>
<dbReference type="SUPFAM" id="SSF46894">
    <property type="entry name" value="C-terminal effector domain of the bipartite response regulators"/>
    <property type="match status" value="1"/>
</dbReference>
<feature type="transmembrane region" description="Helical" evidence="1">
    <location>
        <begin position="7"/>
        <end position="23"/>
    </location>
</feature>
<evidence type="ECO:0000259" key="2">
    <source>
        <dbReference type="SMART" id="SM00421"/>
    </source>
</evidence>
<proteinExistence type="predicted"/>
<dbReference type="Gene3D" id="1.10.10.10">
    <property type="entry name" value="Winged helix-like DNA-binding domain superfamily/Winged helix DNA-binding domain"/>
    <property type="match status" value="1"/>
</dbReference>
<dbReference type="GO" id="GO:0006355">
    <property type="term" value="P:regulation of DNA-templated transcription"/>
    <property type="evidence" value="ECO:0007669"/>
    <property type="project" value="InterPro"/>
</dbReference>
<dbReference type="Proteomes" id="UP000196531">
    <property type="component" value="Unassembled WGS sequence"/>
</dbReference>
<dbReference type="InterPro" id="IPR016032">
    <property type="entry name" value="Sig_transdc_resp-reg_C-effctor"/>
</dbReference>
<sequence>MLNKNERYILTLIFIFTSFLLALDIYEDVQEGSSLSHVYKESLIMVLGLSGLLVLWIKFILTRKVNKEHQVNIIQLQTDLDHYKGETKSLSQGLGEKINEQLDEWKFTKSETDVALLLLKGLSLKEISDVRDTSEKTIKQHCSNLYQKSNLKGRQELSAFFLEDILVLK</sequence>
<gene>
    <name evidence="3" type="ORF">A9Q84_03190</name>
</gene>
<protein>
    <recommendedName>
        <fullName evidence="2">HTH luxR-type domain-containing protein</fullName>
    </recommendedName>
</protein>
<keyword evidence="1" id="KW-0812">Transmembrane</keyword>
<organism evidence="3 4">
    <name type="scientific">Halobacteriovorax marinus</name>
    <dbReference type="NCBI Taxonomy" id="97084"/>
    <lineage>
        <taxon>Bacteria</taxon>
        <taxon>Pseudomonadati</taxon>
        <taxon>Bdellovibrionota</taxon>
        <taxon>Bacteriovoracia</taxon>
        <taxon>Bacteriovoracales</taxon>
        <taxon>Halobacteriovoraceae</taxon>
        <taxon>Halobacteriovorax</taxon>
    </lineage>
</organism>
<evidence type="ECO:0000313" key="4">
    <source>
        <dbReference type="Proteomes" id="UP000196531"/>
    </source>
</evidence>
<dbReference type="AlphaFoldDB" id="A0A1Y5FIM8"/>
<accession>A0A1Y5FIM8</accession>
<keyword evidence="1" id="KW-1133">Transmembrane helix</keyword>
<feature type="transmembrane region" description="Helical" evidence="1">
    <location>
        <begin position="43"/>
        <end position="61"/>
    </location>
</feature>
<evidence type="ECO:0000256" key="1">
    <source>
        <dbReference type="SAM" id="Phobius"/>
    </source>
</evidence>
<dbReference type="GO" id="GO:0003677">
    <property type="term" value="F:DNA binding"/>
    <property type="evidence" value="ECO:0007669"/>
    <property type="project" value="InterPro"/>
</dbReference>
<dbReference type="InterPro" id="IPR036388">
    <property type="entry name" value="WH-like_DNA-bd_sf"/>
</dbReference>
<keyword evidence="1" id="KW-0472">Membrane</keyword>
<reference evidence="4" key="1">
    <citation type="journal article" date="2017" name="Proc. Natl. Acad. Sci. U.S.A.">
        <title>Simulation of Deepwater Horizon oil plume reveals substrate specialization within a complex community of hydrocarbon-degraders.</title>
        <authorList>
            <person name="Hu P."/>
            <person name="Dubinsky E.A."/>
            <person name="Probst A.J."/>
            <person name="Wang J."/>
            <person name="Sieber C.M.K."/>
            <person name="Tom L.M."/>
            <person name="Gardinali P."/>
            <person name="Banfield J.F."/>
            <person name="Atlas R.M."/>
            <person name="Andersen G.L."/>
        </authorList>
    </citation>
    <scope>NUCLEOTIDE SEQUENCE [LARGE SCALE GENOMIC DNA]</scope>
</reference>